<gene>
    <name evidence="1" type="ORF">IAA53_05610</name>
</gene>
<dbReference type="EMBL" id="DVHE01000046">
    <property type="protein sequence ID" value="HIR50747.1"/>
    <property type="molecule type" value="Genomic_DNA"/>
</dbReference>
<dbReference type="Proteomes" id="UP000824239">
    <property type="component" value="Unassembled WGS sequence"/>
</dbReference>
<accession>A0A9D1DHK2</accession>
<name>A0A9D1DHK2_9FIRM</name>
<sequence length="324" mass="36495">MPTNICTQRENALALLGHRRPAWLDTEVNMIFPREILDNVARGFVADALPFSPQEDAGGLDMFGVRWVYEPEARGSMVPPGAPLLETMVDWRETIAVPDLEALPWDDIARRCLPLVSQEKLNGTMVFTGFFERLISLLDFENAAVALIDEDEEDAIRDFFQMLVSYYTVLFQKLHTCCGIDIVTFHDDWGHQRGTFFSERVCLNLLLPYLKATVDACHQAGMYFDFHCCGKVESFVPLMIEAGVDKWDGQLLNDIYGLLERYGSQLVITYNIKCPDLAGAEAEAWAAELVSRLPEDPAKGLWIPARGLSADARTALKAAWQQRQ</sequence>
<dbReference type="Gene3D" id="3.20.20.210">
    <property type="match status" value="1"/>
</dbReference>
<reference evidence="1" key="2">
    <citation type="journal article" date="2021" name="PeerJ">
        <title>Extensive microbial diversity within the chicken gut microbiome revealed by metagenomics and culture.</title>
        <authorList>
            <person name="Gilroy R."/>
            <person name="Ravi A."/>
            <person name="Getino M."/>
            <person name="Pursley I."/>
            <person name="Horton D.L."/>
            <person name="Alikhan N.F."/>
            <person name="Baker D."/>
            <person name="Gharbi K."/>
            <person name="Hall N."/>
            <person name="Watson M."/>
            <person name="Adriaenssens E.M."/>
            <person name="Foster-Nyarko E."/>
            <person name="Jarju S."/>
            <person name="Secka A."/>
            <person name="Antonio M."/>
            <person name="Oren A."/>
            <person name="Chaudhuri R.R."/>
            <person name="La Ragione R."/>
            <person name="Hildebrand F."/>
            <person name="Pallen M.J."/>
        </authorList>
    </citation>
    <scope>NUCLEOTIDE SEQUENCE</scope>
    <source>
        <strain evidence="1">ChiBcec15-4380</strain>
    </source>
</reference>
<evidence type="ECO:0008006" key="3">
    <source>
        <dbReference type="Google" id="ProtNLM"/>
    </source>
</evidence>
<protein>
    <recommendedName>
        <fullName evidence="3">Uroporphyrinogen decarboxylase (URO-D) domain-containing protein</fullName>
    </recommendedName>
</protein>
<proteinExistence type="predicted"/>
<organism evidence="1 2">
    <name type="scientific">Candidatus Avoscillospira avicola</name>
    <dbReference type="NCBI Taxonomy" id="2840706"/>
    <lineage>
        <taxon>Bacteria</taxon>
        <taxon>Bacillati</taxon>
        <taxon>Bacillota</taxon>
        <taxon>Clostridia</taxon>
        <taxon>Eubacteriales</taxon>
        <taxon>Oscillospiraceae</taxon>
        <taxon>Oscillospiraceae incertae sedis</taxon>
        <taxon>Candidatus Avoscillospira</taxon>
    </lineage>
</organism>
<evidence type="ECO:0000313" key="1">
    <source>
        <dbReference type="EMBL" id="HIR50747.1"/>
    </source>
</evidence>
<dbReference type="AlphaFoldDB" id="A0A9D1DHK2"/>
<dbReference type="InterPro" id="IPR038071">
    <property type="entry name" value="UROD/MetE-like_sf"/>
</dbReference>
<comment type="caution">
    <text evidence="1">The sequence shown here is derived from an EMBL/GenBank/DDBJ whole genome shotgun (WGS) entry which is preliminary data.</text>
</comment>
<reference evidence="1" key="1">
    <citation type="submission" date="2020-10" db="EMBL/GenBank/DDBJ databases">
        <authorList>
            <person name="Gilroy R."/>
        </authorList>
    </citation>
    <scope>NUCLEOTIDE SEQUENCE</scope>
    <source>
        <strain evidence="1">ChiBcec15-4380</strain>
    </source>
</reference>
<evidence type="ECO:0000313" key="2">
    <source>
        <dbReference type="Proteomes" id="UP000824239"/>
    </source>
</evidence>
<dbReference type="SUPFAM" id="SSF51726">
    <property type="entry name" value="UROD/MetE-like"/>
    <property type="match status" value="1"/>
</dbReference>